<dbReference type="PROSITE" id="PS50146">
    <property type="entry name" value="DAGK"/>
    <property type="match status" value="1"/>
</dbReference>
<dbReference type="GO" id="GO:0001729">
    <property type="term" value="F:ceramide kinase activity"/>
    <property type="evidence" value="ECO:0007669"/>
    <property type="project" value="UniProtKB-EC"/>
</dbReference>
<dbReference type="Gene3D" id="2.60.200.40">
    <property type="match status" value="1"/>
</dbReference>
<dbReference type="SUPFAM" id="SSF111331">
    <property type="entry name" value="NAD kinase/diacylglycerol kinase-like"/>
    <property type="match status" value="1"/>
</dbReference>
<dbReference type="InterPro" id="IPR017438">
    <property type="entry name" value="ATP-NAD_kinase_N"/>
</dbReference>
<evidence type="ECO:0000313" key="1">
    <source>
        <dbReference type="EMBL" id="CAF2951882.1"/>
    </source>
</evidence>
<evidence type="ECO:0000313" key="2">
    <source>
        <dbReference type="Proteomes" id="UP000675881"/>
    </source>
</evidence>
<dbReference type="EC" id="2.7.1.138" evidence="1"/>
<dbReference type="AlphaFoldDB" id="A0A7R8D1W3"/>
<dbReference type="Gene3D" id="3.40.50.10330">
    <property type="entry name" value="Probable inorganic polyphosphate/atp-NAD kinase, domain 1"/>
    <property type="match status" value="1"/>
</dbReference>
<dbReference type="GO" id="GO:0016020">
    <property type="term" value="C:membrane"/>
    <property type="evidence" value="ECO:0007669"/>
    <property type="project" value="GOC"/>
</dbReference>
<dbReference type="PANTHER" id="PTHR12358">
    <property type="entry name" value="SPHINGOSINE KINASE"/>
    <property type="match status" value="1"/>
</dbReference>
<protein>
    <submittedName>
        <fullName evidence="1">CERK</fullName>
        <ecNumber evidence="1">2.7.1.138</ecNumber>
    </submittedName>
</protein>
<dbReference type="EMBL" id="HG994584">
    <property type="protein sequence ID" value="CAF2951882.1"/>
    <property type="molecule type" value="Genomic_DNA"/>
</dbReference>
<name>A0A7R8D1W3_LEPSM</name>
<organism evidence="1 2">
    <name type="scientific">Lepeophtheirus salmonis</name>
    <name type="common">Salmon louse</name>
    <name type="synonym">Caligus salmonis</name>
    <dbReference type="NCBI Taxonomy" id="72036"/>
    <lineage>
        <taxon>Eukaryota</taxon>
        <taxon>Metazoa</taxon>
        <taxon>Ecdysozoa</taxon>
        <taxon>Arthropoda</taxon>
        <taxon>Crustacea</taxon>
        <taxon>Multicrustacea</taxon>
        <taxon>Hexanauplia</taxon>
        <taxon>Copepoda</taxon>
        <taxon>Siphonostomatoida</taxon>
        <taxon>Caligidae</taxon>
        <taxon>Lepeophtheirus</taxon>
    </lineage>
</organism>
<gene>
    <name evidence="1" type="ORF">LSAA_10480</name>
</gene>
<dbReference type="Proteomes" id="UP000675881">
    <property type="component" value="Chromosome 5"/>
</dbReference>
<reference evidence="1" key="1">
    <citation type="submission" date="2021-02" db="EMBL/GenBank/DDBJ databases">
        <authorList>
            <person name="Bekaert M."/>
        </authorList>
    </citation>
    <scope>NUCLEOTIDE SEQUENCE</scope>
    <source>
        <strain evidence="1">IoA-00</strain>
    </source>
</reference>
<accession>A0A7R8D1W3</accession>
<proteinExistence type="predicted"/>
<dbReference type="InterPro" id="IPR001206">
    <property type="entry name" value="Diacylglycerol_kinase_cat_dom"/>
</dbReference>
<sequence length="415" mass="46892">MWNHPLALNLFRQRIRSPKGKEIQVSILDECKLHLLKCGRCQRKRKSLEISMENILGLDSKRNIQRRTSQVSIETISSGNEGPKNSQLIIHYRGFVHFYAPLIGLKRLLFYINPFGGERKAETIFEKTVKPLLEIAGVQVETDLENDFDGVVSVGGDGMFSEVFNGVLRRGGSSNRASIRVGIIPAGSTDALALSLHGTRDVLTCVLHILLGDGRNVDLTAIYTKDQEGSYILDRYSMAMVSYGYFGDLLKRSENYRWMGPKRYDYCGREENYTDSIICSESCQVCENTTTMDLDSGIISKMITGRFMAITVATLTCACEKTPNGISPFSHLEMDTQMSYSPFSLPFVRTYKVREMTFQPCNVKTSVWNCDGEIIQNPKYPYHCTLSDTPCFCKGYSAEKSRAKEEIELLSLEFY</sequence>
<keyword evidence="2" id="KW-1185">Reference proteome</keyword>
<dbReference type="InterPro" id="IPR050187">
    <property type="entry name" value="Lipid_Phosphate_FormReg"/>
</dbReference>
<dbReference type="Pfam" id="PF00781">
    <property type="entry name" value="DAGK_cat"/>
    <property type="match status" value="1"/>
</dbReference>
<dbReference type="OrthoDB" id="530923at2759"/>
<keyword evidence="1" id="KW-0808">Transferase</keyword>
<dbReference type="GO" id="GO:0006672">
    <property type="term" value="P:ceramide metabolic process"/>
    <property type="evidence" value="ECO:0007669"/>
    <property type="project" value="TreeGrafter"/>
</dbReference>
<dbReference type="InterPro" id="IPR016064">
    <property type="entry name" value="NAD/diacylglycerol_kinase_sf"/>
</dbReference>
<dbReference type="PANTHER" id="PTHR12358:SF111">
    <property type="entry name" value="CERAMIDE KINASE, ISOFORM A"/>
    <property type="match status" value="1"/>
</dbReference>